<dbReference type="SMART" id="SM00409">
    <property type="entry name" value="IG"/>
    <property type="match status" value="2"/>
</dbReference>
<keyword evidence="7" id="KW-1015">Disulfide bond</keyword>
<evidence type="ECO:0000256" key="10">
    <source>
        <dbReference type="ARBA" id="ARBA00023319"/>
    </source>
</evidence>
<feature type="region of interest" description="Disordered" evidence="12">
    <location>
        <begin position="442"/>
        <end position="622"/>
    </location>
</feature>
<dbReference type="GO" id="GO:0005737">
    <property type="term" value="C:cytoplasm"/>
    <property type="evidence" value="ECO:0007669"/>
    <property type="project" value="UniProtKB-SubCell"/>
</dbReference>
<evidence type="ECO:0000256" key="5">
    <source>
        <dbReference type="ARBA" id="ARBA00022989"/>
    </source>
</evidence>
<keyword evidence="6 13" id="KW-0472">Membrane</keyword>
<feature type="compositionally biased region" description="Low complexity" evidence="12">
    <location>
        <begin position="482"/>
        <end position="499"/>
    </location>
</feature>
<evidence type="ECO:0000256" key="3">
    <source>
        <dbReference type="ARBA" id="ARBA00022692"/>
    </source>
</evidence>
<evidence type="ECO:0000256" key="8">
    <source>
        <dbReference type="ARBA" id="ARBA00023180"/>
    </source>
</evidence>
<evidence type="ECO:0000256" key="1">
    <source>
        <dbReference type="ARBA" id="ARBA00004496"/>
    </source>
</evidence>
<keyword evidence="2" id="KW-0963">Cytoplasm</keyword>
<proteinExistence type="predicted"/>
<sequence>MSRGPDKTLCGGTDCKASGFHSATHTFSLSHSRRSCSYWGPECHEPMGGRGCSTWQNALKGPRLRPKCPRYSANSVPRHSDPADGGLGNRRGLCRSRIFEATSRARPPRGRPSLVLRSEIFPPEARPRLTLPRGPQRPRWSARESEGVGLGKPENVRSERKKRAKRSPRARPKMRRERGALSRGARRPVSLIFLLLLQSGRLAAVNITSPVQVVHGTEGREALLSVQYSSTSSDRPVVKWQLKRDKPVTVVQSVGTEVIGTLRPEYRGRVRLFPNGSLLLSGLRPADEGAYEVEISITDDTFTGEKTINLTVDVPISKPHVVLASSTVLELSESVTLTCAHENGTKPSYTWLRASQPLSNDSRLQLSADQKVLTITRVLLADDDVYSCLVENPISKGHSVPIKLTVYRRSSLYIILSTGGIFLLVTLVTVCACWKPSQKSGTKRKLEAQGSLDYMEQSEDQLKPEGLSRNRRHLRPRPPAQRRAGSARLLGLPGGSRPLPGAPHPLRPPLPPLPGPLPDPRPDPHVAEPLPGLAGPLAQRFAHPADGGGRAGDPGAGGDRRRWQGGDQRLRLPAEAPGAAGMRLEGWASGREEARATARAAQEESAGLPRSGRAGIERQRSR</sequence>
<dbReference type="HOGENOM" id="CLU_058570_0_0_1"/>
<feature type="transmembrane region" description="Helical" evidence="13">
    <location>
        <begin position="412"/>
        <end position="434"/>
    </location>
</feature>
<feature type="region of interest" description="Disordered" evidence="12">
    <location>
        <begin position="70"/>
        <end position="181"/>
    </location>
</feature>
<evidence type="ECO:0000313" key="15">
    <source>
        <dbReference type="Ensembl" id="ENSOANP00000017506.2"/>
    </source>
</evidence>
<evidence type="ECO:0000256" key="9">
    <source>
        <dbReference type="ARBA" id="ARBA00023306"/>
    </source>
</evidence>
<reference evidence="15" key="3">
    <citation type="submission" date="2025-09" db="UniProtKB">
        <authorList>
            <consortium name="Ensembl"/>
        </authorList>
    </citation>
    <scope>IDENTIFICATION</scope>
    <source>
        <strain evidence="15">Glennie</strain>
    </source>
</reference>
<organism evidence="15 16">
    <name type="scientific">Ornithorhynchus anatinus</name>
    <name type="common">Duckbill platypus</name>
    <dbReference type="NCBI Taxonomy" id="9258"/>
    <lineage>
        <taxon>Eukaryota</taxon>
        <taxon>Metazoa</taxon>
        <taxon>Chordata</taxon>
        <taxon>Craniata</taxon>
        <taxon>Vertebrata</taxon>
        <taxon>Euteleostomi</taxon>
        <taxon>Mammalia</taxon>
        <taxon>Monotremata</taxon>
        <taxon>Ornithorhynchidae</taxon>
        <taxon>Ornithorhynchus</taxon>
    </lineage>
</organism>
<feature type="domain" description="Ig-like" evidence="14">
    <location>
        <begin position="319"/>
        <end position="405"/>
    </location>
</feature>
<name>F7FS97_ORNAN</name>
<evidence type="ECO:0000256" key="13">
    <source>
        <dbReference type="SAM" id="Phobius"/>
    </source>
</evidence>
<evidence type="ECO:0000256" key="2">
    <source>
        <dbReference type="ARBA" id="ARBA00022490"/>
    </source>
</evidence>
<keyword evidence="3 13" id="KW-0812">Transmembrane</keyword>
<dbReference type="Pfam" id="PF13927">
    <property type="entry name" value="Ig_3"/>
    <property type="match status" value="1"/>
</dbReference>
<dbReference type="InterPro" id="IPR003598">
    <property type="entry name" value="Ig_sub2"/>
</dbReference>
<feature type="compositionally biased region" description="Low complexity" evidence="12">
    <location>
        <begin position="597"/>
        <end position="607"/>
    </location>
</feature>
<keyword evidence="5 13" id="KW-1133">Transmembrane helix</keyword>
<feature type="compositionally biased region" description="Pro residues" evidence="12">
    <location>
        <begin position="500"/>
        <end position="519"/>
    </location>
</feature>
<evidence type="ECO:0000256" key="7">
    <source>
        <dbReference type="ARBA" id="ARBA00023157"/>
    </source>
</evidence>
<dbReference type="SUPFAM" id="SSF48726">
    <property type="entry name" value="Immunoglobulin"/>
    <property type="match status" value="2"/>
</dbReference>
<evidence type="ECO:0000256" key="12">
    <source>
        <dbReference type="SAM" id="MobiDB-lite"/>
    </source>
</evidence>
<reference evidence="15" key="2">
    <citation type="submission" date="2025-08" db="UniProtKB">
        <authorList>
            <consortium name="Ensembl"/>
        </authorList>
    </citation>
    <scope>IDENTIFICATION</scope>
    <source>
        <strain evidence="15">Glennie</strain>
    </source>
</reference>
<dbReference type="Gene3D" id="2.60.40.10">
    <property type="entry name" value="Immunoglobulins"/>
    <property type="match status" value="2"/>
</dbReference>
<comment type="subcellular location">
    <subcellularLocation>
        <location evidence="1">Cytoplasm</location>
    </subcellularLocation>
    <subcellularLocation>
        <location evidence="11">Endomembrane system</location>
        <topology evidence="11">Single-pass type I membrane protein</topology>
    </subcellularLocation>
</comment>
<dbReference type="Proteomes" id="UP000002279">
    <property type="component" value="Chromosome 11"/>
</dbReference>
<keyword evidence="10" id="KW-0393">Immunoglobulin domain</keyword>
<reference evidence="15 16" key="1">
    <citation type="journal article" date="2008" name="Nature">
        <title>Genome analysis of the platypus reveals unique signatures of evolution.</title>
        <authorList>
            <person name="Warren W.C."/>
            <person name="Hillier L.W."/>
            <person name="Marshall Graves J.A."/>
            <person name="Birney E."/>
            <person name="Ponting C.P."/>
            <person name="Grutzner F."/>
            <person name="Belov K."/>
            <person name="Miller W."/>
            <person name="Clarke L."/>
            <person name="Chinwalla A.T."/>
            <person name="Yang S.P."/>
            <person name="Heger A."/>
            <person name="Locke D.P."/>
            <person name="Miethke P."/>
            <person name="Waters P.D."/>
            <person name="Veyrunes F."/>
            <person name="Fulton L."/>
            <person name="Fulton B."/>
            <person name="Graves T."/>
            <person name="Wallis J."/>
            <person name="Puente X.S."/>
            <person name="Lopez-Otin C."/>
            <person name="Ordonez G.R."/>
            <person name="Eichler E.E."/>
            <person name="Chen L."/>
            <person name="Cheng Z."/>
            <person name="Deakin J.E."/>
            <person name="Alsop A."/>
            <person name="Thompson K."/>
            <person name="Kirby P."/>
            <person name="Papenfuss A.T."/>
            <person name="Wakefield M.J."/>
            <person name="Olender T."/>
            <person name="Lancet D."/>
            <person name="Huttley G.A."/>
            <person name="Smit A.F."/>
            <person name="Pask A."/>
            <person name="Temple-Smith P."/>
            <person name="Batzer M.A."/>
            <person name="Walker J.A."/>
            <person name="Konkel M.K."/>
            <person name="Harris R.S."/>
            <person name="Whittington C.M."/>
            <person name="Wong E.S."/>
            <person name="Gemmell N.J."/>
            <person name="Buschiazzo E."/>
            <person name="Vargas Jentzsch I.M."/>
            <person name="Merkel A."/>
            <person name="Schmitz J."/>
            <person name="Zemann A."/>
            <person name="Churakov G."/>
            <person name="Kriegs J.O."/>
            <person name="Brosius J."/>
            <person name="Murchison E.P."/>
            <person name="Sachidanandam R."/>
            <person name="Smith C."/>
            <person name="Hannon G.J."/>
            <person name="Tsend-Ayush E."/>
            <person name="McMillan D."/>
            <person name="Attenborough R."/>
            <person name="Rens W."/>
            <person name="Ferguson-Smith M."/>
            <person name="Lefevre C.M."/>
            <person name="Sharp J.A."/>
            <person name="Nicholas K.R."/>
            <person name="Ray D.A."/>
            <person name="Kube M."/>
            <person name="Reinhardt R."/>
            <person name="Pringle T.H."/>
            <person name="Taylor J."/>
            <person name="Jones R.C."/>
            <person name="Nixon B."/>
            <person name="Dacheux J.L."/>
            <person name="Niwa H."/>
            <person name="Sekita Y."/>
            <person name="Huang X."/>
            <person name="Stark A."/>
            <person name="Kheradpour P."/>
            <person name="Kellis M."/>
            <person name="Flicek P."/>
            <person name="Chen Y."/>
            <person name="Webber C."/>
            <person name="Hardison R."/>
            <person name="Nelson J."/>
            <person name="Hallsworth-Pepin K."/>
            <person name="Delehaunty K."/>
            <person name="Markovic C."/>
            <person name="Minx P."/>
            <person name="Feng Y."/>
            <person name="Kremitzki C."/>
            <person name="Mitreva M."/>
            <person name="Glasscock J."/>
            <person name="Wylie T."/>
            <person name="Wohldmann P."/>
            <person name="Thiru P."/>
            <person name="Nhan M.N."/>
            <person name="Pohl C.S."/>
            <person name="Smith S.M."/>
            <person name="Hou S."/>
            <person name="Nefedov M."/>
            <person name="de Jong P.J."/>
            <person name="Renfree M.B."/>
            <person name="Mardis E.R."/>
            <person name="Wilson R.K."/>
        </authorList>
    </citation>
    <scope>NUCLEOTIDE SEQUENCE [LARGE SCALE GENOMIC DNA]</scope>
    <source>
        <strain evidence="15 16">Glennie</strain>
    </source>
</reference>
<dbReference type="Bgee" id="ENSOANG00000011051">
    <property type="expression patterns" value="Expressed in cerebellum and 1 other cell type or tissue"/>
</dbReference>
<dbReference type="SMART" id="SM00408">
    <property type="entry name" value="IGc2"/>
    <property type="match status" value="1"/>
</dbReference>
<evidence type="ECO:0000256" key="11">
    <source>
        <dbReference type="ARBA" id="ARBA00046288"/>
    </source>
</evidence>
<protein>
    <recommendedName>
        <fullName evidence="14">Ig-like domain-containing protein</fullName>
    </recommendedName>
</protein>
<keyword evidence="16" id="KW-1185">Reference proteome</keyword>
<dbReference type="Pfam" id="PF07686">
    <property type="entry name" value="V-set"/>
    <property type="match status" value="1"/>
</dbReference>
<dbReference type="InterPro" id="IPR007110">
    <property type="entry name" value="Ig-like_dom"/>
</dbReference>
<dbReference type="InterPro" id="IPR036179">
    <property type="entry name" value="Ig-like_dom_sf"/>
</dbReference>
<dbReference type="InParanoid" id="F7FS97"/>
<keyword evidence="4" id="KW-0732">Signal</keyword>
<accession>F7FS97</accession>
<keyword evidence="8" id="KW-0325">Glycoprotein</keyword>
<dbReference type="GeneTree" id="ENSGT01130000278319"/>
<evidence type="ECO:0000256" key="4">
    <source>
        <dbReference type="ARBA" id="ARBA00022729"/>
    </source>
</evidence>
<evidence type="ECO:0000259" key="14">
    <source>
        <dbReference type="PROSITE" id="PS50835"/>
    </source>
</evidence>
<dbReference type="InterPro" id="IPR013783">
    <property type="entry name" value="Ig-like_fold"/>
</dbReference>
<dbReference type="InterPro" id="IPR052280">
    <property type="entry name" value="HEPACAM_domain"/>
</dbReference>
<evidence type="ECO:0000313" key="16">
    <source>
        <dbReference type="Proteomes" id="UP000002279"/>
    </source>
</evidence>
<dbReference type="InterPro" id="IPR003599">
    <property type="entry name" value="Ig_sub"/>
</dbReference>
<dbReference type="InterPro" id="IPR013106">
    <property type="entry name" value="Ig_V-set"/>
</dbReference>
<dbReference type="PANTHER" id="PTHR44888">
    <property type="entry name" value="HEPACAM FAMILY MEMBER 2-RELATED"/>
    <property type="match status" value="1"/>
</dbReference>
<gene>
    <name evidence="15" type="primary">HEPACAM</name>
</gene>
<dbReference type="PANTHER" id="PTHR44888:SF2">
    <property type="entry name" value="HEPATIC AND GLIAL CELL ADHESION MOLECULE"/>
    <property type="match status" value="1"/>
</dbReference>
<evidence type="ECO:0000256" key="6">
    <source>
        <dbReference type="ARBA" id="ARBA00023136"/>
    </source>
</evidence>
<dbReference type="Ensembl" id="ENSOANT00000017509.3">
    <property type="protein sequence ID" value="ENSOANP00000017506.2"/>
    <property type="gene ID" value="ENSOANG00000011051.3"/>
</dbReference>
<dbReference type="GO" id="GO:0012505">
    <property type="term" value="C:endomembrane system"/>
    <property type="evidence" value="ECO:0007669"/>
    <property type="project" value="UniProtKB-SubCell"/>
</dbReference>
<dbReference type="AlphaFoldDB" id="F7FS97"/>
<dbReference type="PROSITE" id="PS50835">
    <property type="entry name" value="IG_LIKE"/>
    <property type="match status" value="1"/>
</dbReference>
<feature type="compositionally biased region" description="Basic residues" evidence="12">
    <location>
        <begin position="159"/>
        <end position="176"/>
    </location>
</feature>
<feature type="compositionally biased region" description="Basic and acidic residues" evidence="12">
    <location>
        <begin position="558"/>
        <end position="572"/>
    </location>
</feature>
<feature type="compositionally biased region" description="Gly residues" evidence="12">
    <location>
        <begin position="546"/>
        <end position="557"/>
    </location>
</feature>
<keyword evidence="9" id="KW-0131">Cell cycle</keyword>